<accession>A0ABU3KFR4</accession>
<dbReference type="EMBL" id="JASTZZ010000003">
    <property type="protein sequence ID" value="MDT7509511.1"/>
    <property type="molecule type" value="Genomic_DNA"/>
</dbReference>
<comment type="similarity">
    <text evidence="1">Belongs to the sigma-70 factor family. ECF subfamily.</text>
</comment>
<organism evidence="8 9">
    <name type="scientific">Bifidobacterium kimbladii</name>
    <dbReference type="NCBI Taxonomy" id="1293826"/>
    <lineage>
        <taxon>Bacteria</taxon>
        <taxon>Bacillati</taxon>
        <taxon>Actinomycetota</taxon>
        <taxon>Actinomycetes</taxon>
        <taxon>Bifidobacteriales</taxon>
        <taxon>Bifidobacteriaceae</taxon>
        <taxon>Bifidobacterium</taxon>
    </lineage>
</organism>
<proteinExistence type="inferred from homology"/>
<comment type="caution">
    <text evidence="8">The sequence shown here is derived from an EMBL/GenBank/DDBJ whole genome shotgun (WGS) entry which is preliminary data.</text>
</comment>
<dbReference type="InterPro" id="IPR014284">
    <property type="entry name" value="RNA_pol_sigma-70_dom"/>
</dbReference>
<dbReference type="SUPFAM" id="SSF88659">
    <property type="entry name" value="Sigma3 and sigma4 domains of RNA polymerase sigma factors"/>
    <property type="match status" value="1"/>
</dbReference>
<dbReference type="SUPFAM" id="SSF88946">
    <property type="entry name" value="Sigma2 domain of RNA polymerase sigma factors"/>
    <property type="match status" value="1"/>
</dbReference>
<keyword evidence="4" id="KW-0238">DNA-binding</keyword>
<dbReference type="InterPro" id="IPR013325">
    <property type="entry name" value="RNA_pol_sigma_r2"/>
</dbReference>
<keyword evidence="5" id="KW-0804">Transcription</keyword>
<evidence type="ECO:0000256" key="2">
    <source>
        <dbReference type="ARBA" id="ARBA00023015"/>
    </source>
</evidence>
<keyword evidence="2" id="KW-0805">Transcription regulation</keyword>
<dbReference type="NCBIfam" id="TIGR02937">
    <property type="entry name" value="sigma70-ECF"/>
    <property type="match status" value="1"/>
</dbReference>
<feature type="domain" description="RNA polymerase sigma-70 region 2" evidence="6">
    <location>
        <begin position="30"/>
        <end position="94"/>
    </location>
</feature>
<evidence type="ECO:0000256" key="1">
    <source>
        <dbReference type="ARBA" id="ARBA00010641"/>
    </source>
</evidence>
<protein>
    <submittedName>
        <fullName evidence="8">Sigma-70 family RNA polymerase sigma factor</fullName>
    </submittedName>
</protein>
<dbReference type="CDD" id="cd06171">
    <property type="entry name" value="Sigma70_r4"/>
    <property type="match status" value="1"/>
</dbReference>
<dbReference type="RefSeq" id="WP_313839155.1">
    <property type="nucleotide sequence ID" value="NZ_JASTZZ010000003.1"/>
</dbReference>
<name>A0ABU3KFR4_9BIFI</name>
<evidence type="ECO:0000313" key="8">
    <source>
        <dbReference type="EMBL" id="MDT7509511.1"/>
    </source>
</evidence>
<evidence type="ECO:0000256" key="3">
    <source>
        <dbReference type="ARBA" id="ARBA00023082"/>
    </source>
</evidence>
<dbReference type="Gene3D" id="1.10.1740.10">
    <property type="match status" value="1"/>
</dbReference>
<keyword evidence="3" id="KW-0731">Sigma factor</keyword>
<dbReference type="InterPro" id="IPR007627">
    <property type="entry name" value="RNA_pol_sigma70_r2"/>
</dbReference>
<dbReference type="Gene3D" id="1.10.10.10">
    <property type="entry name" value="Winged helix-like DNA-binding domain superfamily/Winged helix DNA-binding domain"/>
    <property type="match status" value="1"/>
</dbReference>
<feature type="domain" description="RNA polymerase sigma factor 70 region 4 type 2" evidence="7">
    <location>
        <begin position="127"/>
        <end position="177"/>
    </location>
</feature>
<evidence type="ECO:0000256" key="5">
    <source>
        <dbReference type="ARBA" id="ARBA00023163"/>
    </source>
</evidence>
<dbReference type="InterPro" id="IPR013249">
    <property type="entry name" value="RNA_pol_sigma70_r4_t2"/>
</dbReference>
<dbReference type="InterPro" id="IPR036388">
    <property type="entry name" value="WH-like_DNA-bd_sf"/>
</dbReference>
<dbReference type="InterPro" id="IPR039425">
    <property type="entry name" value="RNA_pol_sigma-70-like"/>
</dbReference>
<evidence type="ECO:0000259" key="7">
    <source>
        <dbReference type="Pfam" id="PF08281"/>
    </source>
</evidence>
<dbReference type="Pfam" id="PF08281">
    <property type="entry name" value="Sigma70_r4_2"/>
    <property type="match status" value="1"/>
</dbReference>
<dbReference type="Pfam" id="PF04542">
    <property type="entry name" value="Sigma70_r2"/>
    <property type="match status" value="1"/>
</dbReference>
<dbReference type="Proteomes" id="UP001529481">
    <property type="component" value="Unassembled WGS sequence"/>
</dbReference>
<evidence type="ECO:0000256" key="4">
    <source>
        <dbReference type="ARBA" id="ARBA00023125"/>
    </source>
</evidence>
<dbReference type="InterPro" id="IPR013324">
    <property type="entry name" value="RNA_pol_sigma_r3/r4-like"/>
</dbReference>
<gene>
    <name evidence="8" type="ORF">QRX41_05155</name>
</gene>
<keyword evidence="9" id="KW-1185">Reference proteome</keyword>
<sequence>MKRSRIDPDADDIRLIKMVADGNESAFEALYHKYAHTVQAFIALRISDDEDASEVFADTWLGCWRSSKTFRADSKVLTWILSIARRQIYMKRRKPKLPDQMDQAELDSITDDQLEPVELVNKDLTMEIIRQRIDALPAEMAYTVTLAWLHELPYTEIASLLDVPVGTVKSRIARARQILRPQLTDLAPLKPHKVPSQR</sequence>
<reference evidence="9" key="1">
    <citation type="submission" date="2023-07" db="EMBL/GenBank/DDBJ databases">
        <title>Bifidobacterium spp. in honeybee.</title>
        <authorList>
            <person name="Olofsson T."/>
        </authorList>
    </citation>
    <scope>NUCLEOTIDE SEQUENCE [LARGE SCALE GENOMIC DNA]</scope>
    <source>
        <strain evidence="9">H1HS16N</strain>
    </source>
</reference>
<evidence type="ECO:0000313" key="9">
    <source>
        <dbReference type="Proteomes" id="UP001529481"/>
    </source>
</evidence>
<dbReference type="PANTHER" id="PTHR43133:SF8">
    <property type="entry name" value="RNA POLYMERASE SIGMA FACTOR HI_1459-RELATED"/>
    <property type="match status" value="1"/>
</dbReference>
<evidence type="ECO:0000259" key="6">
    <source>
        <dbReference type="Pfam" id="PF04542"/>
    </source>
</evidence>
<dbReference type="PANTHER" id="PTHR43133">
    <property type="entry name" value="RNA POLYMERASE ECF-TYPE SIGMA FACTO"/>
    <property type="match status" value="1"/>
</dbReference>